<keyword evidence="9 16" id="KW-0539">Nucleus</keyword>
<evidence type="ECO:0000259" key="18">
    <source>
        <dbReference type="PROSITE" id="PS50016"/>
    </source>
</evidence>
<dbReference type="PANTHER" id="PTHR10333:SF100">
    <property type="entry name" value="CHROMATIN MODIFICATION-RELATED PROTEIN YNG2"/>
    <property type="match status" value="1"/>
</dbReference>
<keyword evidence="5 15" id="KW-0863">Zinc-finger</keyword>
<dbReference type="PROSITE" id="PS50016">
    <property type="entry name" value="ZF_PHD_2"/>
    <property type="match status" value="1"/>
</dbReference>
<keyword evidence="7 16" id="KW-0156">Chromatin regulator</keyword>
<feature type="compositionally biased region" description="Polar residues" evidence="17">
    <location>
        <begin position="142"/>
        <end position="157"/>
    </location>
</feature>
<dbReference type="CDD" id="cd15587">
    <property type="entry name" value="PHD_Yng1p_like"/>
    <property type="match status" value="1"/>
</dbReference>
<evidence type="ECO:0000256" key="10">
    <source>
        <dbReference type="ARBA" id="ARBA00023254"/>
    </source>
</evidence>
<dbReference type="InterPro" id="IPR019786">
    <property type="entry name" value="Zinc_finger_PHD-type_CS"/>
</dbReference>
<dbReference type="SMART" id="SM01408">
    <property type="entry name" value="ING"/>
    <property type="match status" value="1"/>
</dbReference>
<proteinExistence type="inferred from homology"/>
<dbReference type="CDD" id="cd16858">
    <property type="entry name" value="ING_ING3_Yng2p"/>
    <property type="match status" value="1"/>
</dbReference>
<evidence type="ECO:0000256" key="16">
    <source>
        <dbReference type="RuleBase" id="RU361213"/>
    </source>
</evidence>
<evidence type="ECO:0000256" key="5">
    <source>
        <dbReference type="ARBA" id="ARBA00022771"/>
    </source>
</evidence>
<dbReference type="Gene3D" id="3.30.40.10">
    <property type="entry name" value="Zinc/RING finger domain, C3HC4 (zinc finger)"/>
    <property type="match status" value="1"/>
</dbReference>
<dbReference type="PANTHER" id="PTHR10333">
    <property type="entry name" value="INHIBITOR OF GROWTH PROTEIN"/>
    <property type="match status" value="1"/>
</dbReference>
<dbReference type="Pfam" id="PF00628">
    <property type="entry name" value="PHD"/>
    <property type="match status" value="1"/>
</dbReference>
<reference evidence="19" key="1">
    <citation type="submission" date="2014-03" db="EMBL/GenBank/DDBJ databases">
        <authorList>
            <person name="Casaregola S."/>
        </authorList>
    </citation>
    <scope>NUCLEOTIDE SEQUENCE [LARGE SCALE GENOMIC DNA]</scope>
    <source>
        <strain evidence="19">CLIB 918</strain>
    </source>
</reference>
<evidence type="ECO:0000256" key="6">
    <source>
        <dbReference type="ARBA" id="ARBA00022833"/>
    </source>
</evidence>
<dbReference type="SMART" id="SM00249">
    <property type="entry name" value="PHD"/>
    <property type="match status" value="1"/>
</dbReference>
<evidence type="ECO:0000256" key="17">
    <source>
        <dbReference type="SAM" id="MobiDB-lite"/>
    </source>
</evidence>
<feature type="binding site" evidence="14">
    <location>
        <position position="317"/>
    </location>
    <ligand>
        <name>Zn(2+)</name>
        <dbReference type="ChEBI" id="CHEBI:29105"/>
        <label>1</label>
    </ligand>
</feature>
<evidence type="ECO:0000313" key="19">
    <source>
        <dbReference type="EMBL" id="CDO57710.1"/>
    </source>
</evidence>
<dbReference type="InterPro" id="IPR019787">
    <property type="entry name" value="Znf_PHD-finger"/>
</dbReference>
<feature type="binding site" evidence="14">
    <location>
        <position position="295"/>
    </location>
    <ligand>
        <name>Zn(2+)</name>
        <dbReference type="ChEBI" id="CHEBI:29105"/>
        <label>1</label>
    </ligand>
</feature>
<dbReference type="GO" id="GO:0006281">
    <property type="term" value="P:DNA repair"/>
    <property type="evidence" value="ECO:0007669"/>
    <property type="project" value="UniProtKB-KW"/>
</dbReference>
<feature type="site" description="Histone H3K4me3 binding" evidence="13">
    <location>
        <position position="315"/>
    </location>
</feature>
<protein>
    <recommendedName>
        <fullName evidence="16">Chromatin modification-related protein</fullName>
    </recommendedName>
</protein>
<comment type="subcellular location">
    <subcellularLocation>
        <location evidence="1 16">Nucleus</location>
    </subcellularLocation>
</comment>
<dbReference type="InterPro" id="IPR001965">
    <property type="entry name" value="Znf_PHD"/>
</dbReference>
<keyword evidence="6 14" id="KW-0862">Zinc</keyword>
<feature type="binding site" evidence="14">
    <location>
        <position position="311"/>
    </location>
    <ligand>
        <name>Zn(2+)</name>
        <dbReference type="ChEBI" id="CHEBI:29105"/>
        <label>2</label>
    </ligand>
</feature>
<comment type="subunit">
    <text evidence="16">Component of an histone acetyltransferase complex. Interacts with H3K4me3 and to a lesser extent with H3K4me2.</text>
</comment>
<keyword evidence="20" id="KW-1185">Reference proteome</keyword>
<dbReference type="InterPro" id="IPR011011">
    <property type="entry name" value="Znf_FYVE_PHD"/>
</dbReference>
<evidence type="ECO:0000256" key="14">
    <source>
        <dbReference type="PIRSR" id="PIRSR628651-51"/>
    </source>
</evidence>
<dbReference type="InterPro" id="IPR024610">
    <property type="entry name" value="ING_N_histone-binding"/>
</dbReference>
<dbReference type="SUPFAM" id="SSF57903">
    <property type="entry name" value="FYVE/PHD zinc finger"/>
    <property type="match status" value="1"/>
</dbReference>
<evidence type="ECO:0000256" key="3">
    <source>
        <dbReference type="ARBA" id="ARBA00022723"/>
    </source>
</evidence>
<feature type="compositionally biased region" description="Low complexity" evidence="17">
    <location>
        <begin position="207"/>
        <end position="226"/>
    </location>
</feature>
<evidence type="ECO:0000256" key="8">
    <source>
        <dbReference type="ARBA" id="ARBA00023204"/>
    </source>
</evidence>
<feature type="region of interest" description="Disordered" evidence="17">
    <location>
        <begin position="113"/>
        <end position="269"/>
    </location>
</feature>
<dbReference type="InterPro" id="IPR013083">
    <property type="entry name" value="Znf_RING/FYVE/PHD"/>
</dbReference>
<dbReference type="GO" id="GO:0008270">
    <property type="term" value="F:zinc ion binding"/>
    <property type="evidence" value="ECO:0007669"/>
    <property type="project" value="UniProtKB-KW"/>
</dbReference>
<dbReference type="OrthoDB" id="5411773at2759"/>
<dbReference type="STRING" id="1173061.A0A0J9XJB4"/>
<dbReference type="EMBL" id="CCBN010000024">
    <property type="protein sequence ID" value="CDO57710.1"/>
    <property type="molecule type" value="Genomic_DNA"/>
</dbReference>
<dbReference type="Gene3D" id="6.10.140.1740">
    <property type="match status" value="1"/>
</dbReference>
<evidence type="ECO:0000256" key="7">
    <source>
        <dbReference type="ARBA" id="ARBA00022853"/>
    </source>
</evidence>
<feature type="compositionally biased region" description="Polar residues" evidence="17">
    <location>
        <begin position="185"/>
        <end position="198"/>
    </location>
</feature>
<feature type="site" description="Histone H3K4me3 binding" evidence="13">
    <location>
        <position position="307"/>
    </location>
</feature>
<dbReference type="AlphaFoldDB" id="A0A0J9XJB4"/>
<feature type="site" description="Histone H3K4me3 binding" evidence="13">
    <location>
        <position position="303"/>
    </location>
</feature>
<dbReference type="GO" id="GO:0051321">
    <property type="term" value="P:meiotic cell cycle"/>
    <property type="evidence" value="ECO:0007669"/>
    <property type="project" value="UniProtKB-KW"/>
</dbReference>
<dbReference type="Pfam" id="PF12998">
    <property type="entry name" value="ING"/>
    <property type="match status" value="1"/>
</dbReference>
<dbReference type="PROSITE" id="PS01359">
    <property type="entry name" value="ZF_PHD_1"/>
    <property type="match status" value="1"/>
</dbReference>
<dbReference type="GO" id="GO:0006325">
    <property type="term" value="P:chromatin organization"/>
    <property type="evidence" value="ECO:0007669"/>
    <property type="project" value="UniProtKB-KW"/>
</dbReference>
<organism evidence="19 20">
    <name type="scientific">Geotrichum candidum</name>
    <name type="common">Oospora lactis</name>
    <name type="synonym">Dipodascus geotrichum</name>
    <dbReference type="NCBI Taxonomy" id="1173061"/>
    <lineage>
        <taxon>Eukaryota</taxon>
        <taxon>Fungi</taxon>
        <taxon>Dikarya</taxon>
        <taxon>Ascomycota</taxon>
        <taxon>Saccharomycotina</taxon>
        <taxon>Dipodascomycetes</taxon>
        <taxon>Dipodascales</taxon>
        <taxon>Dipodascaceae</taxon>
        <taxon>Geotrichum</taxon>
    </lineage>
</organism>
<evidence type="ECO:0000256" key="2">
    <source>
        <dbReference type="ARBA" id="ARBA00010210"/>
    </source>
</evidence>
<feature type="binding site" evidence="14">
    <location>
        <position position="320"/>
    </location>
    <ligand>
        <name>Zn(2+)</name>
        <dbReference type="ChEBI" id="CHEBI:29105"/>
        <label>1</label>
    </ligand>
</feature>
<feature type="binding site" evidence="14">
    <location>
        <position position="335"/>
    </location>
    <ligand>
        <name>Zn(2+)</name>
        <dbReference type="ChEBI" id="CHEBI:29105"/>
        <label>2</label>
    </ligand>
</feature>
<feature type="binding site" evidence="14">
    <location>
        <position position="338"/>
    </location>
    <ligand>
        <name>Zn(2+)</name>
        <dbReference type="ChEBI" id="CHEBI:29105"/>
        <label>2</label>
    </ligand>
</feature>
<name>A0A0J9XJB4_GEOCN</name>
<feature type="domain" description="PHD-type" evidence="18">
    <location>
        <begin position="290"/>
        <end position="341"/>
    </location>
</feature>
<dbReference type="InterPro" id="IPR028651">
    <property type="entry name" value="ING_fam"/>
</dbReference>
<keyword evidence="3 14" id="KW-0479">Metal-binding</keyword>
<comment type="caution">
    <text evidence="19">The sequence shown here is derived from an EMBL/GenBank/DDBJ whole genome shotgun (WGS) entry which is preliminary data.</text>
</comment>
<evidence type="ECO:0000256" key="13">
    <source>
        <dbReference type="PIRSR" id="PIRSR628651-50"/>
    </source>
</evidence>
<sequence>MDAATILEHFVSDLDNLPAEIAHVLEEIRDKDIKFYELRKRIQQRDNQIHKFIRNHGSLAENPKESAYPKIRADFEKAMMLQQEKCDLANQGLYIVSKHLKKLNDEIKRLEKDGMIAPSTEPSLSEASPAPSARVSSRHARTVSSVSSAGLSRTQKLGSPAPGTRGNTPVSATGAGGASSLASAPTNGESTALSTGSMRPTKRQKLSGAAAASAAGSAVATPTSGTQKAAKPSIRLVSPGIGTPMNIKDGGDASSTSSTPKNRKDKNDGVHAILANAGLDTGTGAEGEDEIYCICRQVSFGNMVGCDNPDCKIEWFHYGCVGLKEPPDPKSSWYCPDCTREMEKKGIKDTKKRGRA</sequence>
<evidence type="ECO:0000256" key="4">
    <source>
        <dbReference type="ARBA" id="ARBA00022763"/>
    </source>
</evidence>
<keyword evidence="11" id="KW-0131">Cell cycle</keyword>
<feature type="binding site" evidence="14">
    <location>
        <position position="306"/>
    </location>
    <ligand>
        <name>Zn(2+)</name>
        <dbReference type="ChEBI" id="CHEBI:29105"/>
        <label>2</label>
    </ligand>
</feature>
<keyword evidence="4" id="KW-0227">DNA damage</keyword>
<accession>A0A0J9XJB4</accession>
<feature type="compositionally biased region" description="Low complexity" evidence="17">
    <location>
        <begin position="117"/>
        <end position="135"/>
    </location>
</feature>
<comment type="similarity">
    <text evidence="2 16">Belongs to the ING family.</text>
</comment>
<dbReference type="Proteomes" id="UP000242525">
    <property type="component" value="Unassembled WGS sequence"/>
</dbReference>
<comment type="function">
    <text evidence="12">Component of the NuA4 histone acetyltransferase complex which is involved in transcriptional activation of selected genes principally by acetylation of nucleosomal histone H4 and H2A. The NuA4 complex is also involved in DNA repair. Involved in cell cycle progression and meiosis.</text>
</comment>
<evidence type="ECO:0000256" key="12">
    <source>
        <dbReference type="ARBA" id="ARBA00037044"/>
    </source>
</evidence>
<feature type="binding site" evidence="14">
    <location>
        <position position="293"/>
    </location>
    <ligand>
        <name>Zn(2+)</name>
        <dbReference type="ChEBI" id="CHEBI:29105"/>
        <label>1</label>
    </ligand>
</feature>
<keyword evidence="10" id="KW-0469">Meiosis</keyword>
<feature type="site" description="Histone H3K4me3 binding" evidence="13">
    <location>
        <position position="292"/>
    </location>
</feature>
<dbReference type="GO" id="GO:0006355">
    <property type="term" value="P:regulation of DNA-templated transcription"/>
    <property type="evidence" value="ECO:0007669"/>
    <property type="project" value="TreeGrafter"/>
</dbReference>
<evidence type="ECO:0000256" key="9">
    <source>
        <dbReference type="ARBA" id="ARBA00023242"/>
    </source>
</evidence>
<gene>
    <name evidence="19" type="ORF">BN980_GECA24s00890g</name>
</gene>
<dbReference type="GO" id="GO:0035267">
    <property type="term" value="C:NuA4 histone acetyltransferase complex"/>
    <property type="evidence" value="ECO:0007669"/>
    <property type="project" value="TreeGrafter"/>
</dbReference>
<keyword evidence="8" id="KW-0234">DNA repair</keyword>
<comment type="function">
    <text evidence="16">Component of an histone acetyltransferase complex.</text>
</comment>
<evidence type="ECO:0000256" key="15">
    <source>
        <dbReference type="PROSITE-ProRule" id="PRU00146"/>
    </source>
</evidence>
<dbReference type="GO" id="GO:0005634">
    <property type="term" value="C:nucleus"/>
    <property type="evidence" value="ECO:0007669"/>
    <property type="project" value="UniProtKB-SubCell"/>
</dbReference>
<evidence type="ECO:0000256" key="11">
    <source>
        <dbReference type="ARBA" id="ARBA00023306"/>
    </source>
</evidence>
<evidence type="ECO:0000256" key="1">
    <source>
        <dbReference type="ARBA" id="ARBA00004123"/>
    </source>
</evidence>
<comment type="domain">
    <text evidence="16">The PHD-type zinc finger mediates the binding to H3K4me3.</text>
</comment>
<evidence type="ECO:0000313" key="20">
    <source>
        <dbReference type="Proteomes" id="UP000242525"/>
    </source>
</evidence>